<name>A0A3N4HG26_ASCIM</name>
<proteinExistence type="predicted"/>
<evidence type="ECO:0000256" key="1">
    <source>
        <dbReference type="SAM" id="SignalP"/>
    </source>
</evidence>
<keyword evidence="3" id="KW-1185">Reference proteome</keyword>
<feature type="signal peptide" evidence="1">
    <location>
        <begin position="1"/>
        <end position="26"/>
    </location>
</feature>
<accession>A0A3N4HG26</accession>
<evidence type="ECO:0000313" key="3">
    <source>
        <dbReference type="Proteomes" id="UP000275078"/>
    </source>
</evidence>
<sequence>MLSSLRALKQILRWLWCFFFGPIAWPEEVDACVIGFELLGGKGLSYRVCQYVLGMVSLFDRLSRSLCRYLLERQFYSKYRVDSSLSVRFQVGLLIQSWVYNSWVYVCLGAFQIVELLFASLPNAEIPLCYFPLMKCPCLFGRYLRSTYCYSHCRRDYLATSINHQGSPQLQSAFTPEHVEHLAPADAPQLPQICRIHRLHICQNFGFFSTPPTRFCL</sequence>
<dbReference type="Proteomes" id="UP000275078">
    <property type="component" value="Unassembled WGS sequence"/>
</dbReference>
<reference evidence="2 3" key="1">
    <citation type="journal article" date="2018" name="Nat. Ecol. Evol.">
        <title>Pezizomycetes genomes reveal the molecular basis of ectomycorrhizal truffle lifestyle.</title>
        <authorList>
            <person name="Murat C."/>
            <person name="Payen T."/>
            <person name="Noel B."/>
            <person name="Kuo A."/>
            <person name="Morin E."/>
            <person name="Chen J."/>
            <person name="Kohler A."/>
            <person name="Krizsan K."/>
            <person name="Balestrini R."/>
            <person name="Da Silva C."/>
            <person name="Montanini B."/>
            <person name="Hainaut M."/>
            <person name="Levati E."/>
            <person name="Barry K.W."/>
            <person name="Belfiori B."/>
            <person name="Cichocki N."/>
            <person name="Clum A."/>
            <person name="Dockter R.B."/>
            <person name="Fauchery L."/>
            <person name="Guy J."/>
            <person name="Iotti M."/>
            <person name="Le Tacon F."/>
            <person name="Lindquist E.A."/>
            <person name="Lipzen A."/>
            <person name="Malagnac F."/>
            <person name="Mello A."/>
            <person name="Molinier V."/>
            <person name="Miyauchi S."/>
            <person name="Poulain J."/>
            <person name="Riccioni C."/>
            <person name="Rubini A."/>
            <person name="Sitrit Y."/>
            <person name="Splivallo R."/>
            <person name="Traeger S."/>
            <person name="Wang M."/>
            <person name="Zifcakova L."/>
            <person name="Wipf D."/>
            <person name="Zambonelli A."/>
            <person name="Paolocci F."/>
            <person name="Nowrousian M."/>
            <person name="Ottonello S."/>
            <person name="Baldrian P."/>
            <person name="Spatafora J.W."/>
            <person name="Henrissat B."/>
            <person name="Nagy L.G."/>
            <person name="Aury J.M."/>
            <person name="Wincker P."/>
            <person name="Grigoriev I.V."/>
            <person name="Bonfante P."/>
            <person name="Martin F.M."/>
        </authorList>
    </citation>
    <scope>NUCLEOTIDE SEQUENCE [LARGE SCALE GENOMIC DNA]</scope>
    <source>
        <strain evidence="2 3">RN42</strain>
    </source>
</reference>
<dbReference type="AlphaFoldDB" id="A0A3N4HG26"/>
<gene>
    <name evidence="2" type="ORF">BJ508DRAFT_79874</name>
</gene>
<evidence type="ECO:0000313" key="2">
    <source>
        <dbReference type="EMBL" id="RPA72076.1"/>
    </source>
</evidence>
<feature type="chain" id="PRO_5018197181" evidence="1">
    <location>
        <begin position="27"/>
        <end position="217"/>
    </location>
</feature>
<organism evidence="2 3">
    <name type="scientific">Ascobolus immersus RN42</name>
    <dbReference type="NCBI Taxonomy" id="1160509"/>
    <lineage>
        <taxon>Eukaryota</taxon>
        <taxon>Fungi</taxon>
        <taxon>Dikarya</taxon>
        <taxon>Ascomycota</taxon>
        <taxon>Pezizomycotina</taxon>
        <taxon>Pezizomycetes</taxon>
        <taxon>Pezizales</taxon>
        <taxon>Ascobolaceae</taxon>
        <taxon>Ascobolus</taxon>
    </lineage>
</organism>
<protein>
    <submittedName>
        <fullName evidence="2">Uncharacterized protein</fullName>
    </submittedName>
</protein>
<dbReference type="EMBL" id="ML119881">
    <property type="protein sequence ID" value="RPA72076.1"/>
    <property type="molecule type" value="Genomic_DNA"/>
</dbReference>
<keyword evidence="1" id="KW-0732">Signal</keyword>